<dbReference type="PROSITE" id="PS00591">
    <property type="entry name" value="GH10_1"/>
    <property type="match status" value="1"/>
</dbReference>
<dbReference type="SUPFAM" id="SSF88713">
    <property type="entry name" value="Glycoside hydrolase/deacetylase"/>
    <property type="match status" value="1"/>
</dbReference>
<dbReference type="PROSITE" id="PS51173">
    <property type="entry name" value="CBM2"/>
    <property type="match status" value="1"/>
</dbReference>
<dbReference type="CDD" id="cd10953">
    <property type="entry name" value="CE4_SlAXE_like"/>
    <property type="match status" value="1"/>
</dbReference>
<dbReference type="PANTHER" id="PTHR31490:SF88">
    <property type="entry name" value="BETA-XYLANASE"/>
    <property type="match status" value="1"/>
</dbReference>
<proteinExistence type="inferred from homology"/>
<evidence type="ECO:0000256" key="1">
    <source>
        <dbReference type="ARBA" id="ARBA00000681"/>
    </source>
</evidence>
<dbReference type="SUPFAM" id="SSF51445">
    <property type="entry name" value="(Trans)glycosidases"/>
    <property type="match status" value="1"/>
</dbReference>
<evidence type="ECO:0000256" key="10">
    <source>
        <dbReference type="RuleBase" id="RU361174"/>
    </source>
</evidence>
<dbReference type="InterPro" id="IPR031158">
    <property type="entry name" value="GH10_AS"/>
</dbReference>
<evidence type="ECO:0000313" key="15">
    <source>
        <dbReference type="EMBL" id="MBB5800370.1"/>
    </source>
</evidence>
<feature type="domain" description="NodB homology" evidence="13">
    <location>
        <begin position="369"/>
        <end position="545"/>
    </location>
</feature>
<evidence type="ECO:0000256" key="3">
    <source>
        <dbReference type="ARBA" id="ARBA00022651"/>
    </source>
</evidence>
<comment type="catalytic activity">
    <reaction evidence="1 10">
        <text>Endohydrolysis of (1-&gt;4)-beta-D-xylosidic linkages in xylans.</text>
        <dbReference type="EC" id="3.2.1.8"/>
    </reaction>
</comment>
<dbReference type="InterPro" id="IPR012291">
    <property type="entry name" value="CBM2_carb-bd_dom_sf"/>
</dbReference>
<dbReference type="GO" id="GO:0031176">
    <property type="term" value="F:endo-1,4-beta-xylanase activity"/>
    <property type="evidence" value="ECO:0007669"/>
    <property type="project" value="UniProtKB-EC"/>
</dbReference>
<dbReference type="InterPro" id="IPR044846">
    <property type="entry name" value="GH10"/>
</dbReference>
<comment type="similarity">
    <text evidence="2 10">Belongs to the glycosyl hydrolase 10 (cellulase F) family.</text>
</comment>
<dbReference type="Pfam" id="PF00331">
    <property type="entry name" value="Glyco_hydro_10"/>
    <property type="match status" value="1"/>
</dbReference>
<evidence type="ECO:0000256" key="9">
    <source>
        <dbReference type="PROSITE-ProRule" id="PRU10061"/>
    </source>
</evidence>
<dbReference type="GO" id="GO:0045493">
    <property type="term" value="P:xylan catabolic process"/>
    <property type="evidence" value="ECO:0007669"/>
    <property type="project" value="UniProtKB-KW"/>
</dbReference>
<dbReference type="Gene3D" id="2.60.40.290">
    <property type="match status" value="1"/>
</dbReference>
<accession>A0A7W9HDT5</accession>
<keyword evidence="7 10" id="KW-0326">Glycosidase</keyword>
<evidence type="ECO:0000256" key="8">
    <source>
        <dbReference type="ARBA" id="ARBA00023326"/>
    </source>
</evidence>
<organism evidence="15 16">
    <name type="scientific">Saccharothrix ecbatanensis</name>
    <dbReference type="NCBI Taxonomy" id="1105145"/>
    <lineage>
        <taxon>Bacteria</taxon>
        <taxon>Bacillati</taxon>
        <taxon>Actinomycetota</taxon>
        <taxon>Actinomycetes</taxon>
        <taxon>Pseudonocardiales</taxon>
        <taxon>Pseudonocardiaceae</taxon>
        <taxon>Saccharothrix</taxon>
    </lineage>
</organism>
<dbReference type="InterPro" id="IPR011330">
    <property type="entry name" value="Glyco_hydro/deAcase_b/a-brl"/>
</dbReference>
<evidence type="ECO:0000256" key="6">
    <source>
        <dbReference type="ARBA" id="ARBA00023277"/>
    </source>
</evidence>
<gene>
    <name evidence="15" type="ORF">F4560_000138</name>
</gene>
<dbReference type="Proteomes" id="UP000552097">
    <property type="component" value="Unassembled WGS sequence"/>
</dbReference>
<dbReference type="SMART" id="SM00633">
    <property type="entry name" value="Glyco_10"/>
    <property type="match status" value="1"/>
</dbReference>
<evidence type="ECO:0000256" key="11">
    <source>
        <dbReference type="SAM" id="MobiDB-lite"/>
    </source>
</evidence>
<keyword evidence="6 10" id="KW-0119">Carbohydrate metabolism</keyword>
<sequence length="673" mass="71191">MSRNAVTVAGRPVARVGPRRVAALAGAVGLLGALAVVLPSVASAGTTLGASAAESGRYFGTAVAANKLSDSTYVGILNREFKMVTAENEMKIDALEPTQGQFTYTNADRIVNHAVGQGMRVRGHTLAWHSQQPTWMQNMSGTALRNAMLNHVTKVATYYRGKIHSWDVVNEAFQDGTSGARRDSNLQRTGNDWIEAAFRAARAADSSAKLCYNDYNTDNWSHAKTQAVYRMVQDFKARGVPIDCVGFQAHFNSGNPVPSNYHTTLQNFAALGVDVQITELDIEGSGSSQAQQYQGIVQACLAVTRCNGITVWGIRDSDSWRASGTPLLFDSSGNKKAAYTSVLNALNAAGTVPPTTTTTPPPAANCANGYVALTYDDGPIAATTTTLLNALRQNGLRATFFNQGNKVQGNAALAKSQRDAGMWVENHSWSHPHMTQLSQAQMASEISQTQNAIQSATGVAPKLFRPPYGETNATLKSVEAQYGLTEVLWNVDSQDWNNASTAQIAQAASTLQNGGVILMHDGYQTTINAIPQIASNLRSRGLCAGMISPSTGRAVAPTDTPPGTTTTTPPPAGGSCTATYRTSTQWGDRFNGEVTIRAGASAITSWTATVRLTSPQRVSATWSGTPTWDSSGLVMTMKPSGNGSLAAGASTTFGFTVMANGQWAAPTVSCATP</sequence>
<dbReference type="GO" id="GO:0016810">
    <property type="term" value="F:hydrolase activity, acting on carbon-nitrogen (but not peptide) bonds"/>
    <property type="evidence" value="ECO:0007669"/>
    <property type="project" value="InterPro"/>
</dbReference>
<evidence type="ECO:0000256" key="4">
    <source>
        <dbReference type="ARBA" id="ARBA00022729"/>
    </source>
</evidence>
<dbReference type="InterPro" id="IPR001919">
    <property type="entry name" value="CBD2"/>
</dbReference>
<dbReference type="Gene3D" id="3.20.20.80">
    <property type="entry name" value="Glycosidases"/>
    <property type="match status" value="1"/>
</dbReference>
<dbReference type="GO" id="GO:0030247">
    <property type="term" value="F:polysaccharide binding"/>
    <property type="evidence" value="ECO:0007669"/>
    <property type="project" value="UniProtKB-UniRule"/>
</dbReference>
<name>A0A7W9HDT5_9PSEU</name>
<dbReference type="Gene3D" id="3.20.20.370">
    <property type="entry name" value="Glycoside hydrolase/deacetylase"/>
    <property type="match status" value="1"/>
</dbReference>
<evidence type="ECO:0000313" key="16">
    <source>
        <dbReference type="Proteomes" id="UP000552097"/>
    </source>
</evidence>
<dbReference type="PRINTS" id="PR00134">
    <property type="entry name" value="GLHYDRLASE10"/>
</dbReference>
<keyword evidence="4" id="KW-0732">Signal</keyword>
<feature type="region of interest" description="Disordered" evidence="11">
    <location>
        <begin position="552"/>
        <end position="575"/>
    </location>
</feature>
<comment type="caution">
    <text evidence="15">The sequence shown here is derived from an EMBL/GenBank/DDBJ whole genome shotgun (WGS) entry which is preliminary data.</text>
</comment>
<keyword evidence="5 10" id="KW-0378">Hydrolase</keyword>
<dbReference type="InterPro" id="IPR002509">
    <property type="entry name" value="NODB_dom"/>
</dbReference>
<dbReference type="SMART" id="SM00637">
    <property type="entry name" value="CBD_II"/>
    <property type="match status" value="1"/>
</dbReference>
<dbReference type="SUPFAM" id="SSF49384">
    <property type="entry name" value="Carbohydrate-binding domain"/>
    <property type="match status" value="1"/>
</dbReference>
<evidence type="ECO:0000256" key="7">
    <source>
        <dbReference type="ARBA" id="ARBA00023295"/>
    </source>
</evidence>
<evidence type="ECO:0000259" key="13">
    <source>
        <dbReference type="PROSITE" id="PS51677"/>
    </source>
</evidence>
<keyword evidence="8 10" id="KW-0624">Polysaccharide degradation</keyword>
<dbReference type="PANTHER" id="PTHR31490">
    <property type="entry name" value="GLYCOSYL HYDROLASE"/>
    <property type="match status" value="1"/>
</dbReference>
<dbReference type="Pfam" id="PF01522">
    <property type="entry name" value="Polysacc_deac_1"/>
    <property type="match status" value="1"/>
</dbReference>
<reference evidence="15 16" key="1">
    <citation type="submission" date="2020-08" db="EMBL/GenBank/DDBJ databases">
        <title>Sequencing the genomes of 1000 actinobacteria strains.</title>
        <authorList>
            <person name="Klenk H.-P."/>
        </authorList>
    </citation>
    <scope>NUCLEOTIDE SEQUENCE [LARGE SCALE GENOMIC DNA]</scope>
    <source>
        <strain evidence="15 16">DSM 45486</strain>
    </source>
</reference>
<feature type="domain" description="GH10" evidence="14">
    <location>
        <begin position="42"/>
        <end position="345"/>
    </location>
</feature>
<keyword evidence="3 15" id="KW-0858">Xylan degradation</keyword>
<dbReference type="EMBL" id="JACHMO010000001">
    <property type="protein sequence ID" value="MBB5800370.1"/>
    <property type="molecule type" value="Genomic_DNA"/>
</dbReference>
<dbReference type="InterPro" id="IPR001000">
    <property type="entry name" value="GH10_dom"/>
</dbReference>
<evidence type="ECO:0000259" key="14">
    <source>
        <dbReference type="PROSITE" id="PS51760"/>
    </source>
</evidence>
<dbReference type="PROSITE" id="PS51677">
    <property type="entry name" value="NODB"/>
    <property type="match status" value="1"/>
</dbReference>
<dbReference type="PROSITE" id="PS51760">
    <property type="entry name" value="GH10_2"/>
    <property type="match status" value="1"/>
</dbReference>
<dbReference type="AlphaFoldDB" id="A0A7W9HDT5"/>
<feature type="domain" description="CBM2" evidence="12">
    <location>
        <begin position="569"/>
        <end position="673"/>
    </location>
</feature>
<dbReference type="InterPro" id="IPR008965">
    <property type="entry name" value="CBM2/CBM3_carb-bd_dom_sf"/>
</dbReference>
<evidence type="ECO:0000259" key="12">
    <source>
        <dbReference type="PROSITE" id="PS51173"/>
    </source>
</evidence>
<protein>
    <recommendedName>
        <fullName evidence="10">Beta-xylanase</fullName>
        <ecNumber evidence="10">3.2.1.8</ecNumber>
    </recommendedName>
</protein>
<evidence type="ECO:0000256" key="2">
    <source>
        <dbReference type="ARBA" id="ARBA00007495"/>
    </source>
</evidence>
<evidence type="ECO:0000256" key="5">
    <source>
        <dbReference type="ARBA" id="ARBA00022801"/>
    </source>
</evidence>
<feature type="compositionally biased region" description="Low complexity" evidence="11">
    <location>
        <begin position="556"/>
        <end position="575"/>
    </location>
</feature>
<dbReference type="Pfam" id="PF00553">
    <property type="entry name" value="CBM_2"/>
    <property type="match status" value="1"/>
</dbReference>
<feature type="active site" description="Nucleophile" evidence="9">
    <location>
        <position position="279"/>
    </location>
</feature>
<dbReference type="EC" id="3.2.1.8" evidence="10"/>
<dbReference type="InterPro" id="IPR017853">
    <property type="entry name" value="GH"/>
</dbReference>
<keyword evidence="16" id="KW-1185">Reference proteome</keyword>